<dbReference type="GeneID" id="97547000"/>
<dbReference type="GO" id="GO:0005886">
    <property type="term" value="C:plasma membrane"/>
    <property type="evidence" value="ECO:0007669"/>
    <property type="project" value="UniProtKB-SubCell"/>
</dbReference>
<feature type="transmembrane region" description="Helical" evidence="7">
    <location>
        <begin position="447"/>
        <end position="471"/>
    </location>
</feature>
<dbReference type="Gene3D" id="1.20.1250.20">
    <property type="entry name" value="MFS general substrate transporter like domains"/>
    <property type="match status" value="1"/>
</dbReference>
<evidence type="ECO:0000313" key="10">
    <source>
        <dbReference type="Proteomes" id="UP000245657"/>
    </source>
</evidence>
<dbReference type="RefSeq" id="WP_109968993.1">
    <property type="nucleotide sequence ID" value="NZ_CP176093.1"/>
</dbReference>
<evidence type="ECO:0000256" key="7">
    <source>
        <dbReference type="SAM" id="Phobius"/>
    </source>
</evidence>
<dbReference type="Pfam" id="PF07690">
    <property type="entry name" value="MFS_1"/>
    <property type="match status" value="1"/>
</dbReference>
<dbReference type="CDD" id="cd17321">
    <property type="entry name" value="MFS_MMR_MDR_like"/>
    <property type="match status" value="1"/>
</dbReference>
<keyword evidence="5 7" id="KW-1133">Transmembrane helix</keyword>
<proteinExistence type="predicted"/>
<evidence type="ECO:0000313" key="9">
    <source>
        <dbReference type="EMBL" id="PWR71375.1"/>
    </source>
</evidence>
<dbReference type="GO" id="GO:0022857">
    <property type="term" value="F:transmembrane transporter activity"/>
    <property type="evidence" value="ECO:0007669"/>
    <property type="project" value="InterPro"/>
</dbReference>
<dbReference type="PANTHER" id="PTHR42718">
    <property type="entry name" value="MAJOR FACILITATOR SUPERFAMILY MULTIDRUG TRANSPORTER MFSC"/>
    <property type="match status" value="1"/>
</dbReference>
<feature type="transmembrane region" description="Helical" evidence="7">
    <location>
        <begin position="175"/>
        <end position="199"/>
    </location>
</feature>
<dbReference type="PANTHER" id="PTHR42718:SF46">
    <property type="entry name" value="BLR6921 PROTEIN"/>
    <property type="match status" value="1"/>
</dbReference>
<dbReference type="PRINTS" id="PR01036">
    <property type="entry name" value="TCRTETB"/>
</dbReference>
<dbReference type="InterPro" id="IPR020846">
    <property type="entry name" value="MFS_dom"/>
</dbReference>
<feature type="transmembrane region" description="Helical" evidence="7">
    <location>
        <begin position="211"/>
        <end position="232"/>
    </location>
</feature>
<feature type="transmembrane region" description="Helical" evidence="7">
    <location>
        <begin position="405"/>
        <end position="427"/>
    </location>
</feature>
<dbReference type="Proteomes" id="UP000245657">
    <property type="component" value="Unassembled WGS sequence"/>
</dbReference>
<feature type="transmembrane region" description="Helical" evidence="7">
    <location>
        <begin position="368"/>
        <end position="384"/>
    </location>
</feature>
<dbReference type="SUPFAM" id="SSF103473">
    <property type="entry name" value="MFS general substrate transporter"/>
    <property type="match status" value="1"/>
</dbReference>
<dbReference type="InterPro" id="IPR036259">
    <property type="entry name" value="MFS_trans_sf"/>
</dbReference>
<feature type="transmembrane region" description="Helical" evidence="7">
    <location>
        <begin position="61"/>
        <end position="82"/>
    </location>
</feature>
<feature type="transmembrane region" description="Helical" evidence="7">
    <location>
        <begin position="342"/>
        <end position="362"/>
    </location>
</feature>
<feature type="transmembrane region" description="Helical" evidence="7">
    <location>
        <begin position="114"/>
        <end position="136"/>
    </location>
</feature>
<sequence>MNDKLKSLSGDTQLVPPRNRHLILLIILACGFIGVVDIQIVSIALPTITHLLNASVGQTQWIATSYVITVLCTVLLVGTISAGIGKGRILKAGILVFTISSLACGLSTTLGELIFFRILQGLGASLMMSVLMALIIEIFPPHERGRAMGLNTAVIALGLIVGPSAGGFIVDTAGWPFIFFFNIPVGTLLFLGALHYLPADRIVKGYRFSDYTGAILLVLFMAALAMVFNTLANPPIQAAYLGVWTGLWIILFVAFILRERSHSQPLLYTSIFRNSRFVLPSISLVLYLAATFILLTGQPFYFQGVMGLSPSHVGLIALITPVTMILSAPLFGMIYDRTKWRGYTVTGLSLMGFAYFGCGVAFYRMEYLLIIVFFVATGIGRAIFQGPNVIEIMAAVPPSLQGMGSGLITTLMYLGIMVGISLTAILLTTGLATSGYYGQVLDADPQVLAAVFGQIMGIGGLLCLTGAVCSFKRKHSDG</sequence>
<dbReference type="AlphaFoldDB" id="A0A2V2MYJ1"/>
<dbReference type="Gene3D" id="1.20.1720.10">
    <property type="entry name" value="Multidrug resistance protein D"/>
    <property type="match status" value="1"/>
</dbReference>
<feature type="transmembrane region" description="Helical" evidence="7">
    <location>
        <begin position="21"/>
        <end position="41"/>
    </location>
</feature>
<gene>
    <name evidence="9" type="ORF">DK846_10945</name>
</gene>
<evidence type="ECO:0000256" key="4">
    <source>
        <dbReference type="ARBA" id="ARBA00022692"/>
    </source>
</evidence>
<evidence type="ECO:0000256" key="5">
    <source>
        <dbReference type="ARBA" id="ARBA00022989"/>
    </source>
</evidence>
<comment type="subcellular location">
    <subcellularLocation>
        <location evidence="1">Cell membrane</location>
        <topology evidence="1">Multi-pass membrane protein</topology>
    </subcellularLocation>
</comment>
<evidence type="ECO:0000256" key="1">
    <source>
        <dbReference type="ARBA" id="ARBA00004651"/>
    </source>
</evidence>
<keyword evidence="10" id="KW-1185">Reference proteome</keyword>
<dbReference type="OrthoDB" id="117970at2157"/>
<evidence type="ECO:0000256" key="6">
    <source>
        <dbReference type="ARBA" id="ARBA00023136"/>
    </source>
</evidence>
<evidence type="ECO:0000256" key="2">
    <source>
        <dbReference type="ARBA" id="ARBA00022448"/>
    </source>
</evidence>
<comment type="caution">
    <text evidence="9">The sequence shown here is derived from an EMBL/GenBank/DDBJ whole genome shotgun (WGS) entry which is preliminary data.</text>
</comment>
<dbReference type="InterPro" id="IPR011701">
    <property type="entry name" value="MFS"/>
</dbReference>
<feature type="transmembrane region" description="Helical" evidence="7">
    <location>
        <begin position="148"/>
        <end position="169"/>
    </location>
</feature>
<keyword evidence="2" id="KW-0813">Transport</keyword>
<keyword evidence="4 7" id="KW-0812">Transmembrane</keyword>
<dbReference type="PROSITE" id="PS50850">
    <property type="entry name" value="MFS"/>
    <property type="match status" value="1"/>
</dbReference>
<feature type="transmembrane region" description="Helical" evidence="7">
    <location>
        <begin position="238"/>
        <end position="257"/>
    </location>
</feature>
<feature type="transmembrane region" description="Helical" evidence="7">
    <location>
        <begin position="313"/>
        <end position="335"/>
    </location>
</feature>
<organism evidence="9 10">
    <name type="scientific">Methanospirillum lacunae</name>
    <dbReference type="NCBI Taxonomy" id="668570"/>
    <lineage>
        <taxon>Archaea</taxon>
        <taxon>Methanobacteriati</taxon>
        <taxon>Methanobacteriota</taxon>
        <taxon>Stenosarchaea group</taxon>
        <taxon>Methanomicrobia</taxon>
        <taxon>Methanomicrobiales</taxon>
        <taxon>Methanospirillaceae</taxon>
        <taxon>Methanospirillum</taxon>
    </lineage>
</organism>
<accession>A0A2V2MYJ1</accession>
<feature type="domain" description="Major facilitator superfamily (MFS) profile" evidence="8">
    <location>
        <begin position="23"/>
        <end position="478"/>
    </location>
</feature>
<keyword evidence="6 7" id="KW-0472">Membrane</keyword>
<keyword evidence="3" id="KW-1003">Cell membrane</keyword>
<dbReference type="EMBL" id="QGMY01000008">
    <property type="protein sequence ID" value="PWR71375.1"/>
    <property type="molecule type" value="Genomic_DNA"/>
</dbReference>
<feature type="transmembrane region" description="Helical" evidence="7">
    <location>
        <begin position="277"/>
        <end position="301"/>
    </location>
</feature>
<feature type="transmembrane region" description="Helical" evidence="7">
    <location>
        <begin position="89"/>
        <end position="108"/>
    </location>
</feature>
<name>A0A2V2MYJ1_9EURY</name>
<reference evidence="9 10" key="1">
    <citation type="submission" date="2018-05" db="EMBL/GenBank/DDBJ databases">
        <title>Draft genome of Methanospirillum lacunae Ki8-1.</title>
        <authorList>
            <person name="Dueholm M.S."/>
            <person name="Nielsen P.H."/>
            <person name="Bakmann L.F."/>
            <person name="Otzen D.E."/>
        </authorList>
    </citation>
    <scope>NUCLEOTIDE SEQUENCE [LARGE SCALE GENOMIC DNA]</scope>
    <source>
        <strain evidence="9 10">Ki8-1</strain>
    </source>
</reference>
<evidence type="ECO:0000259" key="8">
    <source>
        <dbReference type="PROSITE" id="PS50850"/>
    </source>
</evidence>
<protein>
    <submittedName>
        <fullName evidence="9">MFS transporter</fullName>
    </submittedName>
</protein>
<evidence type="ECO:0000256" key="3">
    <source>
        <dbReference type="ARBA" id="ARBA00022475"/>
    </source>
</evidence>